<proteinExistence type="predicted"/>
<dbReference type="AlphaFoldDB" id="A0ABD0R547"/>
<dbReference type="PANTHER" id="PTHR44755">
    <property type="entry name" value="NATRIURETIC PEPTIDE RECEPTOR 3-RELATED"/>
    <property type="match status" value="1"/>
</dbReference>
<dbReference type="InterPro" id="IPR001170">
    <property type="entry name" value="ANPR/GUC"/>
</dbReference>
<keyword evidence="6" id="KW-0675">Receptor</keyword>
<evidence type="ECO:0000256" key="3">
    <source>
        <dbReference type="ARBA" id="ARBA00022729"/>
    </source>
</evidence>
<feature type="domain" description="Receptor ligand binding region" evidence="8">
    <location>
        <begin position="17"/>
        <end position="150"/>
    </location>
</feature>
<evidence type="ECO:0000256" key="7">
    <source>
        <dbReference type="ARBA" id="ARBA00023180"/>
    </source>
</evidence>
<dbReference type="InterPro" id="IPR052612">
    <property type="entry name" value="ANP_Clearance_Receptor"/>
</dbReference>
<reference evidence="9 10" key="1">
    <citation type="submission" date="2024-05" db="EMBL/GenBank/DDBJ databases">
        <title>Genome sequencing and assembly of Indian major carp, Cirrhinus mrigala (Hamilton, 1822).</title>
        <authorList>
            <person name="Mohindra V."/>
            <person name="Chowdhury L.M."/>
            <person name="Lal K."/>
            <person name="Jena J.K."/>
        </authorList>
    </citation>
    <scope>NUCLEOTIDE SEQUENCE [LARGE SCALE GENOMIC DNA]</scope>
    <source>
        <strain evidence="9">CM1030</strain>
        <tissue evidence="9">Blood</tissue>
    </source>
</reference>
<gene>
    <name evidence="9" type="ORF">M9458_011343</name>
</gene>
<dbReference type="SUPFAM" id="SSF53822">
    <property type="entry name" value="Periplasmic binding protein-like I"/>
    <property type="match status" value="1"/>
</dbReference>
<keyword evidence="3" id="KW-0732">Signal</keyword>
<keyword evidence="4" id="KW-1133">Transmembrane helix</keyword>
<dbReference type="EMBL" id="JAMKFB020000005">
    <property type="protein sequence ID" value="KAL0193047.1"/>
    <property type="molecule type" value="Genomic_DNA"/>
</dbReference>
<evidence type="ECO:0000259" key="8">
    <source>
        <dbReference type="Pfam" id="PF01094"/>
    </source>
</evidence>
<comment type="subcellular location">
    <subcellularLocation>
        <location evidence="1">Membrane</location>
        <topology evidence="1">Single-pass type I membrane protein</topology>
    </subcellularLocation>
</comment>
<dbReference type="PROSITE" id="PS00458">
    <property type="entry name" value="ANF_RECEPTORS"/>
    <property type="match status" value="1"/>
</dbReference>
<dbReference type="InterPro" id="IPR028082">
    <property type="entry name" value="Peripla_BP_I"/>
</dbReference>
<dbReference type="FunFam" id="3.40.50.2300:FF:000147">
    <property type="entry name" value="Atrial natriuretic peptide receptor 3"/>
    <property type="match status" value="1"/>
</dbReference>
<evidence type="ECO:0000313" key="9">
    <source>
        <dbReference type="EMBL" id="KAL0193047.1"/>
    </source>
</evidence>
<protein>
    <recommendedName>
        <fullName evidence="8">Receptor ligand binding region domain-containing protein</fullName>
    </recommendedName>
</protein>
<evidence type="ECO:0000313" key="10">
    <source>
        <dbReference type="Proteomes" id="UP001529510"/>
    </source>
</evidence>
<name>A0ABD0R547_CIRMR</name>
<keyword evidence="7" id="KW-0325">Glycoprotein</keyword>
<evidence type="ECO:0000256" key="2">
    <source>
        <dbReference type="ARBA" id="ARBA00022692"/>
    </source>
</evidence>
<feature type="non-terminal residue" evidence="9">
    <location>
        <position position="193"/>
    </location>
</feature>
<keyword evidence="10" id="KW-1185">Reference proteome</keyword>
<evidence type="ECO:0000256" key="6">
    <source>
        <dbReference type="ARBA" id="ARBA00023170"/>
    </source>
</evidence>
<dbReference type="Proteomes" id="UP001529510">
    <property type="component" value="Unassembled WGS sequence"/>
</dbReference>
<sequence length="193" mass="21740">MVMLPRNNTYLFSYQRVSPAIEYAKKKLGSAELFAGLKFNVEYENSACGMEALYALVDKQRDKRPDLILGPVCEYTAASVVRVASHWNIPVITAGALATGFSVKTTEYSHLTRIAPTYLKMAETFLAMFGRFGWRTASLIYDDDKDQRNCYFTIEGVYTVLSEYHIVTDYAVFNSNEERVDVDGIIASVYGSE</sequence>
<keyword evidence="2" id="KW-0812">Transmembrane</keyword>
<dbReference type="Gene3D" id="3.40.50.2300">
    <property type="match status" value="1"/>
</dbReference>
<organism evidence="9 10">
    <name type="scientific">Cirrhinus mrigala</name>
    <name type="common">Mrigala</name>
    <dbReference type="NCBI Taxonomy" id="683832"/>
    <lineage>
        <taxon>Eukaryota</taxon>
        <taxon>Metazoa</taxon>
        <taxon>Chordata</taxon>
        <taxon>Craniata</taxon>
        <taxon>Vertebrata</taxon>
        <taxon>Euteleostomi</taxon>
        <taxon>Actinopterygii</taxon>
        <taxon>Neopterygii</taxon>
        <taxon>Teleostei</taxon>
        <taxon>Ostariophysi</taxon>
        <taxon>Cypriniformes</taxon>
        <taxon>Cyprinidae</taxon>
        <taxon>Labeoninae</taxon>
        <taxon>Labeonini</taxon>
        <taxon>Cirrhinus</taxon>
    </lineage>
</organism>
<evidence type="ECO:0000256" key="5">
    <source>
        <dbReference type="ARBA" id="ARBA00023136"/>
    </source>
</evidence>
<evidence type="ECO:0000256" key="1">
    <source>
        <dbReference type="ARBA" id="ARBA00004479"/>
    </source>
</evidence>
<dbReference type="PANTHER" id="PTHR44755:SF11">
    <property type="entry name" value="ATRIAL NATRIURETIC PEPTIDE RECEPTOR 3 ISOFORM X1"/>
    <property type="match status" value="1"/>
</dbReference>
<accession>A0ABD0R547</accession>
<dbReference type="Pfam" id="PF01094">
    <property type="entry name" value="ANF_receptor"/>
    <property type="match status" value="1"/>
</dbReference>
<evidence type="ECO:0000256" key="4">
    <source>
        <dbReference type="ARBA" id="ARBA00022989"/>
    </source>
</evidence>
<dbReference type="GO" id="GO:0016020">
    <property type="term" value="C:membrane"/>
    <property type="evidence" value="ECO:0007669"/>
    <property type="project" value="UniProtKB-SubCell"/>
</dbReference>
<comment type="caution">
    <text evidence="9">The sequence shown here is derived from an EMBL/GenBank/DDBJ whole genome shotgun (WGS) entry which is preliminary data.</text>
</comment>
<keyword evidence="5" id="KW-0472">Membrane</keyword>
<dbReference type="InterPro" id="IPR001828">
    <property type="entry name" value="ANF_lig-bd_rcpt"/>
</dbReference>